<evidence type="ECO:0000313" key="3">
    <source>
        <dbReference type="Proteomes" id="UP001454036"/>
    </source>
</evidence>
<gene>
    <name evidence="2" type="ORF">LIER_04436</name>
</gene>
<dbReference type="InterPro" id="IPR008906">
    <property type="entry name" value="HATC_C_dom"/>
</dbReference>
<protein>
    <recommendedName>
        <fullName evidence="1">HAT C-terminal dimerisation domain-containing protein</fullName>
    </recommendedName>
</protein>
<keyword evidence="3" id="KW-1185">Reference proteome</keyword>
<feature type="domain" description="HAT C-terminal dimerisation" evidence="1">
    <location>
        <begin position="16"/>
        <end position="74"/>
    </location>
</feature>
<proteinExistence type="predicted"/>
<dbReference type="Proteomes" id="UP001454036">
    <property type="component" value="Unassembled WGS sequence"/>
</dbReference>
<comment type="caution">
    <text evidence="2">The sequence shown here is derived from an EMBL/GenBank/DDBJ whole genome shotgun (WGS) entry which is preliminary data.</text>
</comment>
<dbReference type="GO" id="GO:0046983">
    <property type="term" value="F:protein dimerization activity"/>
    <property type="evidence" value="ECO:0007669"/>
    <property type="project" value="InterPro"/>
</dbReference>
<dbReference type="EMBL" id="BAABME010000569">
    <property type="protein sequence ID" value="GAA0143850.1"/>
    <property type="molecule type" value="Genomic_DNA"/>
</dbReference>
<dbReference type="InterPro" id="IPR012337">
    <property type="entry name" value="RNaseH-like_sf"/>
</dbReference>
<sequence>MYGFSNAAADLQFAEAEWWYTYGPDAPNLRRIAMRILSQTMSSSGCERNSSTFSLIHTKVRNRLNYKNVERLLAYAHYNMRLKLRHLMNDRKNTDVDYKPIDVAHIFYDDNLLSRWLDAPGDALLDEFDDDGERRPNTFLATWTKRLSRSFDDANEHGDDDPLLMRN</sequence>
<name>A0AAV3NWX1_LITER</name>
<dbReference type="Pfam" id="PF05699">
    <property type="entry name" value="Dimer_Tnp_hAT"/>
    <property type="match status" value="1"/>
</dbReference>
<organism evidence="2 3">
    <name type="scientific">Lithospermum erythrorhizon</name>
    <name type="common">Purple gromwell</name>
    <name type="synonym">Lithospermum officinale var. erythrorhizon</name>
    <dbReference type="NCBI Taxonomy" id="34254"/>
    <lineage>
        <taxon>Eukaryota</taxon>
        <taxon>Viridiplantae</taxon>
        <taxon>Streptophyta</taxon>
        <taxon>Embryophyta</taxon>
        <taxon>Tracheophyta</taxon>
        <taxon>Spermatophyta</taxon>
        <taxon>Magnoliopsida</taxon>
        <taxon>eudicotyledons</taxon>
        <taxon>Gunneridae</taxon>
        <taxon>Pentapetalae</taxon>
        <taxon>asterids</taxon>
        <taxon>lamiids</taxon>
        <taxon>Boraginales</taxon>
        <taxon>Boraginaceae</taxon>
        <taxon>Boraginoideae</taxon>
        <taxon>Lithospermeae</taxon>
        <taxon>Lithospermum</taxon>
    </lineage>
</organism>
<evidence type="ECO:0000313" key="2">
    <source>
        <dbReference type="EMBL" id="GAA0143850.1"/>
    </source>
</evidence>
<reference evidence="2 3" key="1">
    <citation type="submission" date="2024-01" db="EMBL/GenBank/DDBJ databases">
        <title>The complete chloroplast genome sequence of Lithospermum erythrorhizon: insights into the phylogenetic relationship among Boraginaceae species and the maternal lineages of purple gromwells.</title>
        <authorList>
            <person name="Okada T."/>
            <person name="Watanabe K."/>
        </authorList>
    </citation>
    <scope>NUCLEOTIDE SEQUENCE [LARGE SCALE GENOMIC DNA]</scope>
</reference>
<dbReference type="SUPFAM" id="SSF53098">
    <property type="entry name" value="Ribonuclease H-like"/>
    <property type="match status" value="1"/>
</dbReference>
<dbReference type="AlphaFoldDB" id="A0AAV3NWX1"/>
<evidence type="ECO:0000259" key="1">
    <source>
        <dbReference type="Pfam" id="PF05699"/>
    </source>
</evidence>
<accession>A0AAV3NWX1</accession>